<dbReference type="EMBL" id="JBHLXH010000001">
    <property type="protein sequence ID" value="MFC0222239.1"/>
    <property type="molecule type" value="Genomic_DNA"/>
</dbReference>
<evidence type="ECO:0000256" key="2">
    <source>
        <dbReference type="ARBA" id="ARBA00006464"/>
    </source>
</evidence>
<gene>
    <name evidence="9" type="ORF">ACFFJG_07080</name>
</gene>
<evidence type="ECO:0000256" key="6">
    <source>
        <dbReference type="ARBA" id="ARBA00023136"/>
    </source>
</evidence>
<comment type="similarity">
    <text evidence="2">Belongs to the bacterial sugar transferase family.</text>
</comment>
<feature type="transmembrane region" description="Helical" evidence="7">
    <location>
        <begin position="49"/>
        <end position="69"/>
    </location>
</feature>
<feature type="transmembrane region" description="Helical" evidence="7">
    <location>
        <begin position="81"/>
        <end position="104"/>
    </location>
</feature>
<keyword evidence="3 9" id="KW-0808">Transferase</keyword>
<evidence type="ECO:0000256" key="7">
    <source>
        <dbReference type="SAM" id="Phobius"/>
    </source>
</evidence>
<dbReference type="Pfam" id="PF02397">
    <property type="entry name" value="Bac_transf"/>
    <property type="match status" value="1"/>
</dbReference>
<dbReference type="InterPro" id="IPR017475">
    <property type="entry name" value="EPS_sugar_tfrase"/>
</dbReference>
<keyword evidence="10" id="KW-1185">Reference proteome</keyword>
<protein>
    <submittedName>
        <fullName evidence="9">Sugar transferase</fullName>
        <ecNumber evidence="9">2.7.8.-</ecNumber>
    </submittedName>
</protein>
<dbReference type="Proteomes" id="UP001589698">
    <property type="component" value="Unassembled WGS sequence"/>
</dbReference>
<dbReference type="InterPro" id="IPR003362">
    <property type="entry name" value="Bact_transf"/>
</dbReference>
<evidence type="ECO:0000256" key="5">
    <source>
        <dbReference type="ARBA" id="ARBA00022989"/>
    </source>
</evidence>
<dbReference type="PANTHER" id="PTHR30576:SF10">
    <property type="entry name" value="SLL5057 PROTEIN"/>
    <property type="match status" value="1"/>
</dbReference>
<feature type="transmembrane region" description="Helical" evidence="7">
    <location>
        <begin position="110"/>
        <end position="128"/>
    </location>
</feature>
<dbReference type="RefSeq" id="WP_378519462.1">
    <property type="nucleotide sequence ID" value="NZ_CBCSDI010000021.1"/>
</dbReference>
<keyword evidence="5 7" id="KW-1133">Transmembrane helix</keyword>
<comment type="caution">
    <text evidence="9">The sequence shown here is derived from an EMBL/GenBank/DDBJ whole genome shotgun (WGS) entry which is preliminary data.</text>
</comment>
<dbReference type="NCBIfam" id="TIGR03025">
    <property type="entry name" value="EPS_sugtrans"/>
    <property type="match status" value="1"/>
</dbReference>
<sequence>MRPEGKRLHPWLVGVVDLLMISIATVLALRFRLTLSVFSAAGDVLENTALASLFFVATWLVMLAFFGAYERDVFGAGTEEFKLVVNASFFTGALVATMAFLMQYPLSRGFFVLFFTIGVALLLVGRLFTRRVIQRLRNAGHFTEKVLLVGSPIYIAEVSQVLARESWLGYEVMGCLVPGVHAETASTTTGVPVLGLIEDVRSVVDEVSPDIVFFTAGAVKSSTQLRRLAWELEDNAHVQIIVAPNVTDVSSERVRIRPVAGLPLMHLGRSRSQLASNDAKRAFDVVGALLVLLLVWPVLLGLMIWIRRDDGGPALFRQTRVGREGREFTCLKLRSMAVDAEARLAAMEARDHVLFKSTDDPRITRPGRFIRRFSLDELPQLVNVLRGDMSLVGPRPPLPTEVEQYEDDMLRRLNVLPGMTGLWQVSGRSDLSWEDTVRLDLYYVDNWSMVQDLLILARTVTAVLASRGAY</sequence>
<evidence type="ECO:0000256" key="4">
    <source>
        <dbReference type="ARBA" id="ARBA00022692"/>
    </source>
</evidence>
<accession>A0ABV6E063</accession>
<keyword evidence="6 7" id="KW-0472">Membrane</keyword>
<reference evidence="9 10" key="1">
    <citation type="submission" date="2024-09" db="EMBL/GenBank/DDBJ databases">
        <authorList>
            <person name="Sun Q."/>
            <person name="Mori K."/>
        </authorList>
    </citation>
    <scope>NUCLEOTIDE SEQUENCE [LARGE SCALE GENOMIC DNA]</scope>
    <source>
        <strain evidence="9 10">CCM 8654</strain>
    </source>
</reference>
<dbReference type="PANTHER" id="PTHR30576">
    <property type="entry name" value="COLANIC BIOSYNTHESIS UDP-GLUCOSE LIPID CARRIER TRANSFERASE"/>
    <property type="match status" value="1"/>
</dbReference>
<evidence type="ECO:0000313" key="10">
    <source>
        <dbReference type="Proteomes" id="UP001589698"/>
    </source>
</evidence>
<proteinExistence type="inferred from homology"/>
<dbReference type="Pfam" id="PF13727">
    <property type="entry name" value="CoA_binding_3"/>
    <property type="match status" value="1"/>
</dbReference>
<feature type="domain" description="Bacterial sugar transferase" evidence="8">
    <location>
        <begin position="280"/>
        <end position="464"/>
    </location>
</feature>
<dbReference type="EC" id="2.7.8.-" evidence="9"/>
<organism evidence="9 10">
    <name type="scientific">Nocardioides zeicaulis</name>
    <dbReference type="NCBI Taxonomy" id="1776857"/>
    <lineage>
        <taxon>Bacteria</taxon>
        <taxon>Bacillati</taxon>
        <taxon>Actinomycetota</taxon>
        <taxon>Actinomycetes</taxon>
        <taxon>Propionibacteriales</taxon>
        <taxon>Nocardioidaceae</taxon>
        <taxon>Nocardioides</taxon>
    </lineage>
</organism>
<evidence type="ECO:0000256" key="1">
    <source>
        <dbReference type="ARBA" id="ARBA00004141"/>
    </source>
</evidence>
<feature type="transmembrane region" description="Helical" evidence="7">
    <location>
        <begin position="282"/>
        <end position="306"/>
    </location>
</feature>
<evidence type="ECO:0000313" key="9">
    <source>
        <dbReference type="EMBL" id="MFC0222239.1"/>
    </source>
</evidence>
<name>A0ABV6E063_9ACTN</name>
<evidence type="ECO:0000256" key="3">
    <source>
        <dbReference type="ARBA" id="ARBA00022679"/>
    </source>
</evidence>
<feature type="transmembrane region" description="Helical" evidence="7">
    <location>
        <begin position="12"/>
        <end position="29"/>
    </location>
</feature>
<dbReference type="GO" id="GO:0016740">
    <property type="term" value="F:transferase activity"/>
    <property type="evidence" value="ECO:0007669"/>
    <property type="project" value="UniProtKB-KW"/>
</dbReference>
<evidence type="ECO:0000259" key="8">
    <source>
        <dbReference type="Pfam" id="PF02397"/>
    </source>
</evidence>
<dbReference type="Gene3D" id="3.40.50.720">
    <property type="entry name" value="NAD(P)-binding Rossmann-like Domain"/>
    <property type="match status" value="1"/>
</dbReference>
<keyword evidence="4 7" id="KW-0812">Transmembrane</keyword>
<comment type="subcellular location">
    <subcellularLocation>
        <location evidence="1">Membrane</location>
        <topology evidence="1">Multi-pass membrane protein</topology>
    </subcellularLocation>
</comment>